<dbReference type="EMBL" id="LHZN01000127">
    <property type="protein sequence ID" value="KXV38216.1"/>
    <property type="molecule type" value="Genomic_DNA"/>
</dbReference>
<keyword evidence="1" id="KW-1133">Transmembrane helix</keyword>
<dbReference type="AlphaFoldDB" id="A0AAW3QX94"/>
<evidence type="ECO:0000313" key="3">
    <source>
        <dbReference type="Proteomes" id="UP000075682"/>
    </source>
</evidence>
<sequence>MHGDDAAKIGRLDVSHSLAGIATNTSAVFFWAWFYDRALGRNPTVMRTLLLTAALGPVSCVVDYKATPKRFTPGWELVFSRSDMAVIYLSMVVGMLCGTLGKSSPRKKTEGDEA</sequence>
<protein>
    <submittedName>
        <fullName evidence="2">Uncharacterized protein</fullName>
    </submittedName>
</protein>
<proteinExistence type="predicted"/>
<organism evidence="2 3">
    <name type="scientific">Gluconobacter albidus</name>
    <dbReference type="NCBI Taxonomy" id="318683"/>
    <lineage>
        <taxon>Bacteria</taxon>
        <taxon>Pseudomonadati</taxon>
        <taxon>Pseudomonadota</taxon>
        <taxon>Alphaproteobacteria</taxon>
        <taxon>Acetobacterales</taxon>
        <taxon>Acetobacteraceae</taxon>
        <taxon>Gluconobacter</taxon>
    </lineage>
</organism>
<evidence type="ECO:0000313" key="2">
    <source>
        <dbReference type="EMBL" id="KXV38216.1"/>
    </source>
</evidence>
<reference evidence="2 3" key="1">
    <citation type="submission" date="2015-06" db="EMBL/GenBank/DDBJ databases">
        <title>Improved classification and identification of acetic acid bacteria using matrix-assisted laser desorption/ionization time-of-flight mass spectrometry; Gluconobacter nephelii and Gluconobacter uchimurae are later heterotypic synonyms of Gluconobacter japonicus and Gluconobacter oxydans, respectively.</title>
        <authorList>
            <person name="Li L."/>
            <person name="Cleenwerck I."/>
            <person name="De Vuyst L."/>
            <person name="Vandamme P."/>
        </authorList>
    </citation>
    <scope>NUCLEOTIDE SEQUENCE [LARGE SCALE GENOMIC DNA]</scope>
    <source>
        <strain evidence="2 3">LMG 1356</strain>
    </source>
</reference>
<feature type="transmembrane region" description="Helical" evidence="1">
    <location>
        <begin position="14"/>
        <end position="34"/>
    </location>
</feature>
<name>A0AAW3QX94_9PROT</name>
<keyword evidence="1" id="KW-0812">Transmembrane</keyword>
<accession>A0AAW3QX94</accession>
<gene>
    <name evidence="2" type="ORF">AD941_07205</name>
</gene>
<feature type="transmembrane region" description="Helical" evidence="1">
    <location>
        <begin position="84"/>
        <end position="101"/>
    </location>
</feature>
<comment type="caution">
    <text evidence="2">The sequence shown here is derived from an EMBL/GenBank/DDBJ whole genome shotgun (WGS) entry which is preliminary data.</text>
</comment>
<evidence type="ECO:0000256" key="1">
    <source>
        <dbReference type="SAM" id="Phobius"/>
    </source>
</evidence>
<keyword evidence="1" id="KW-0472">Membrane</keyword>
<dbReference type="Proteomes" id="UP000075682">
    <property type="component" value="Unassembled WGS sequence"/>
</dbReference>